<dbReference type="PANTHER" id="PTHR31462">
    <property type="entry name" value="ENDOSOMAL/LYSOSOMAL POTASSIUM CHANNEL TMEM175"/>
    <property type="match status" value="1"/>
</dbReference>
<feature type="transmembrane region" description="Helical" evidence="13">
    <location>
        <begin position="89"/>
        <end position="109"/>
    </location>
</feature>
<keyword evidence="15" id="KW-1185">Reference proteome</keyword>
<evidence type="ECO:0000256" key="11">
    <source>
        <dbReference type="ARBA" id="ARBA00023303"/>
    </source>
</evidence>
<keyword evidence="10 13" id="KW-0472">Membrane</keyword>
<evidence type="ECO:0000256" key="9">
    <source>
        <dbReference type="ARBA" id="ARBA00023065"/>
    </source>
</evidence>
<evidence type="ECO:0000256" key="13">
    <source>
        <dbReference type="SAM" id="Phobius"/>
    </source>
</evidence>
<keyword evidence="11" id="KW-0407">Ion channel</keyword>
<keyword evidence="9" id="KW-0406">Ion transport</keyword>
<evidence type="ECO:0000256" key="4">
    <source>
        <dbReference type="ARBA" id="ARBA00022538"/>
    </source>
</evidence>
<dbReference type="Proteomes" id="UP000638732">
    <property type="component" value="Unassembled WGS sequence"/>
</dbReference>
<reference evidence="14" key="2">
    <citation type="submission" date="2020-10" db="EMBL/GenBank/DDBJ databases">
        <title>Mucilaginibacter sp. nov., isolated from soil.</title>
        <authorList>
            <person name="Jeon C.O."/>
        </authorList>
    </citation>
    <scope>NUCLEOTIDE SEQUENCE</scope>
    <source>
        <strain evidence="14">R11</strain>
    </source>
</reference>
<evidence type="ECO:0000313" key="15">
    <source>
        <dbReference type="Proteomes" id="UP000638732"/>
    </source>
</evidence>
<feature type="transmembrane region" description="Helical" evidence="13">
    <location>
        <begin position="58"/>
        <end position="77"/>
    </location>
</feature>
<keyword evidence="5 13" id="KW-0812">Transmembrane</keyword>
<evidence type="ECO:0000313" key="14">
    <source>
        <dbReference type="EMBL" id="NCD69118.1"/>
    </source>
</evidence>
<feature type="transmembrane region" description="Helical" evidence="13">
    <location>
        <begin position="18"/>
        <end position="37"/>
    </location>
</feature>
<keyword evidence="7" id="KW-0630">Potassium</keyword>
<comment type="subcellular location">
    <subcellularLocation>
        <location evidence="1">Membrane</location>
        <topology evidence="1">Multi-pass membrane protein</topology>
    </subcellularLocation>
</comment>
<dbReference type="InterPro" id="IPR010617">
    <property type="entry name" value="TMEM175-like"/>
</dbReference>
<comment type="catalytic activity">
    <reaction evidence="12">
        <text>K(+)(in) = K(+)(out)</text>
        <dbReference type="Rhea" id="RHEA:29463"/>
        <dbReference type="ChEBI" id="CHEBI:29103"/>
    </reaction>
</comment>
<gene>
    <name evidence="14" type="ORF">GSY63_07100</name>
</gene>
<comment type="caution">
    <text evidence="14">The sequence shown here is derived from an EMBL/GenBank/DDBJ whole genome shotgun (WGS) entry which is preliminary data.</text>
</comment>
<dbReference type="RefSeq" id="WP_166585097.1">
    <property type="nucleotide sequence ID" value="NZ_WWEO01000040.1"/>
</dbReference>
<evidence type="ECO:0000256" key="8">
    <source>
        <dbReference type="ARBA" id="ARBA00022989"/>
    </source>
</evidence>
<evidence type="ECO:0000256" key="7">
    <source>
        <dbReference type="ARBA" id="ARBA00022958"/>
    </source>
</evidence>
<evidence type="ECO:0000256" key="5">
    <source>
        <dbReference type="ARBA" id="ARBA00022692"/>
    </source>
</evidence>
<evidence type="ECO:0000256" key="6">
    <source>
        <dbReference type="ARBA" id="ARBA00022826"/>
    </source>
</evidence>
<evidence type="ECO:0000256" key="12">
    <source>
        <dbReference type="ARBA" id="ARBA00034430"/>
    </source>
</evidence>
<protein>
    <submittedName>
        <fullName evidence="14">DUF1211 domain-containing protein</fullName>
    </submittedName>
</protein>
<sequence length="110" mass="13014">MNTSDELDLKKEFQLERIILFSDAVFAIIITIMVIELHLPDAIRNKSPQEFLLEFKKVYIQLLGYGLSFFFVALFWTKHVKLFRFLKDYNATLLALNLCFLFLSPCFLLR</sequence>
<dbReference type="EMBL" id="WWEO01000040">
    <property type="protein sequence ID" value="NCD69118.1"/>
    <property type="molecule type" value="Genomic_DNA"/>
</dbReference>
<proteinExistence type="inferred from homology"/>
<accession>A0A965ZF85</accession>
<evidence type="ECO:0000256" key="2">
    <source>
        <dbReference type="ARBA" id="ARBA00006920"/>
    </source>
</evidence>
<dbReference type="Pfam" id="PF06736">
    <property type="entry name" value="TMEM175"/>
    <property type="match status" value="1"/>
</dbReference>
<reference evidence="14" key="1">
    <citation type="submission" date="2020-01" db="EMBL/GenBank/DDBJ databases">
        <authorList>
            <person name="Seo Y.L."/>
        </authorList>
    </citation>
    <scope>NUCLEOTIDE SEQUENCE</scope>
    <source>
        <strain evidence="14">R11</strain>
    </source>
</reference>
<comment type="similarity">
    <text evidence="2">Belongs to the TMEM175 family.</text>
</comment>
<keyword evidence="8 13" id="KW-1133">Transmembrane helix</keyword>
<dbReference type="GO" id="GO:0016020">
    <property type="term" value="C:membrane"/>
    <property type="evidence" value="ECO:0007669"/>
    <property type="project" value="UniProtKB-SubCell"/>
</dbReference>
<dbReference type="GO" id="GO:0015252">
    <property type="term" value="F:proton channel activity"/>
    <property type="evidence" value="ECO:0007669"/>
    <property type="project" value="InterPro"/>
</dbReference>
<keyword evidence="4" id="KW-0633">Potassium transport</keyword>
<evidence type="ECO:0000256" key="1">
    <source>
        <dbReference type="ARBA" id="ARBA00004141"/>
    </source>
</evidence>
<evidence type="ECO:0000256" key="10">
    <source>
        <dbReference type="ARBA" id="ARBA00023136"/>
    </source>
</evidence>
<organism evidence="14 15">
    <name type="scientific">Mucilaginibacter agri</name>
    <dbReference type="NCBI Taxonomy" id="2695265"/>
    <lineage>
        <taxon>Bacteria</taxon>
        <taxon>Pseudomonadati</taxon>
        <taxon>Bacteroidota</taxon>
        <taxon>Sphingobacteriia</taxon>
        <taxon>Sphingobacteriales</taxon>
        <taxon>Sphingobacteriaceae</taxon>
        <taxon>Mucilaginibacter</taxon>
    </lineage>
</organism>
<keyword evidence="6" id="KW-0631">Potassium channel</keyword>
<dbReference type="AlphaFoldDB" id="A0A965ZF85"/>
<name>A0A965ZF85_9SPHI</name>
<evidence type="ECO:0000256" key="3">
    <source>
        <dbReference type="ARBA" id="ARBA00022448"/>
    </source>
</evidence>
<keyword evidence="3" id="KW-0813">Transport</keyword>
<dbReference type="PANTHER" id="PTHR31462:SF5">
    <property type="entry name" value="ENDOSOMAL_LYSOSOMAL PROTON CHANNEL TMEM175"/>
    <property type="match status" value="1"/>
</dbReference>
<dbReference type="GO" id="GO:0005267">
    <property type="term" value="F:potassium channel activity"/>
    <property type="evidence" value="ECO:0007669"/>
    <property type="project" value="UniProtKB-KW"/>
</dbReference>